<keyword evidence="3" id="KW-1185">Reference proteome</keyword>
<gene>
    <name evidence="2" type="ORF">SEVIR_9G499750v2</name>
</gene>
<keyword evidence="1" id="KW-0732">Signal</keyword>
<evidence type="ECO:0000256" key="1">
    <source>
        <dbReference type="SAM" id="SignalP"/>
    </source>
</evidence>
<proteinExistence type="predicted"/>
<reference evidence="2" key="1">
    <citation type="submission" date="2019-03" db="EMBL/GenBank/DDBJ databases">
        <title>WGS assembly of Setaria viridis.</title>
        <authorList>
            <person name="Huang P."/>
            <person name="Jenkins J."/>
            <person name="Grimwood J."/>
            <person name="Barry K."/>
            <person name="Healey A."/>
            <person name="Mamidi S."/>
            <person name="Sreedasyam A."/>
            <person name="Shu S."/>
            <person name="Feldman M."/>
            <person name="Wu J."/>
            <person name="Yu Y."/>
            <person name="Chen C."/>
            <person name="Johnson J."/>
            <person name="Rokhsar D."/>
            <person name="Baxter I."/>
            <person name="Schmutz J."/>
            <person name="Brutnell T."/>
            <person name="Kellogg E."/>
        </authorList>
    </citation>
    <scope>NUCLEOTIDE SEQUENCE [LARGE SCALE GENOMIC DNA]</scope>
</reference>
<sequence>MAKNHHHLVHLLFFLAAVATVHAPSRRLLRGVLLRKQRRLRVPRRRPVPALV</sequence>
<evidence type="ECO:0000313" key="3">
    <source>
        <dbReference type="Proteomes" id="UP000298652"/>
    </source>
</evidence>
<name>A0A4U6TAW5_SETVI</name>
<organism evidence="2 3">
    <name type="scientific">Setaria viridis</name>
    <name type="common">Green bristlegrass</name>
    <name type="synonym">Setaria italica subsp. viridis</name>
    <dbReference type="NCBI Taxonomy" id="4556"/>
    <lineage>
        <taxon>Eukaryota</taxon>
        <taxon>Viridiplantae</taxon>
        <taxon>Streptophyta</taxon>
        <taxon>Embryophyta</taxon>
        <taxon>Tracheophyta</taxon>
        <taxon>Spermatophyta</taxon>
        <taxon>Magnoliopsida</taxon>
        <taxon>Liliopsida</taxon>
        <taxon>Poales</taxon>
        <taxon>Poaceae</taxon>
        <taxon>PACMAD clade</taxon>
        <taxon>Panicoideae</taxon>
        <taxon>Panicodae</taxon>
        <taxon>Paniceae</taxon>
        <taxon>Cenchrinae</taxon>
        <taxon>Setaria</taxon>
    </lineage>
</organism>
<protein>
    <submittedName>
        <fullName evidence="2">Uncharacterized protein</fullName>
    </submittedName>
</protein>
<dbReference type="Proteomes" id="UP000298652">
    <property type="component" value="Chromosome 9"/>
</dbReference>
<accession>A0A4U6TAW5</accession>
<feature type="chain" id="PRO_5020309636" evidence="1">
    <location>
        <begin position="24"/>
        <end position="52"/>
    </location>
</feature>
<feature type="signal peptide" evidence="1">
    <location>
        <begin position="1"/>
        <end position="23"/>
    </location>
</feature>
<dbReference type="AlphaFoldDB" id="A0A4U6TAW5"/>
<dbReference type="EMBL" id="CM016560">
    <property type="protein sequence ID" value="TKV97522.1"/>
    <property type="molecule type" value="Genomic_DNA"/>
</dbReference>
<evidence type="ECO:0000313" key="2">
    <source>
        <dbReference type="EMBL" id="TKV97522.1"/>
    </source>
</evidence>
<dbReference type="Gramene" id="TKV97522">
    <property type="protein sequence ID" value="TKV97522"/>
    <property type="gene ID" value="SEVIR_9G499750v2"/>
</dbReference>